<reference evidence="2" key="1">
    <citation type="journal article" date="2015" name="Nature">
        <title>Complex archaea that bridge the gap between prokaryotes and eukaryotes.</title>
        <authorList>
            <person name="Spang A."/>
            <person name="Saw J.H."/>
            <person name="Jorgensen S.L."/>
            <person name="Zaremba-Niedzwiedzka K."/>
            <person name="Martijn J."/>
            <person name="Lind A.E."/>
            <person name="van Eijk R."/>
            <person name="Schleper C."/>
            <person name="Guy L."/>
            <person name="Ettema T.J."/>
        </authorList>
    </citation>
    <scope>NUCLEOTIDE SEQUENCE</scope>
</reference>
<evidence type="ECO:0000256" key="1">
    <source>
        <dbReference type="SAM" id="Coils"/>
    </source>
</evidence>
<protein>
    <recommendedName>
        <fullName evidence="3">Portal protein</fullName>
    </recommendedName>
</protein>
<accession>A0A0F9IPF0</accession>
<feature type="non-terminal residue" evidence="2">
    <location>
        <position position="616"/>
    </location>
</feature>
<name>A0A0F9IPF0_9ZZZZ</name>
<evidence type="ECO:0000313" key="2">
    <source>
        <dbReference type="EMBL" id="KKL89107.1"/>
    </source>
</evidence>
<evidence type="ECO:0008006" key="3">
    <source>
        <dbReference type="Google" id="ProtNLM"/>
    </source>
</evidence>
<proteinExistence type="predicted"/>
<organism evidence="2">
    <name type="scientific">marine sediment metagenome</name>
    <dbReference type="NCBI Taxonomy" id="412755"/>
    <lineage>
        <taxon>unclassified sequences</taxon>
        <taxon>metagenomes</taxon>
        <taxon>ecological metagenomes</taxon>
    </lineage>
</organism>
<feature type="coiled-coil region" evidence="1">
    <location>
        <begin position="579"/>
        <end position="606"/>
    </location>
</feature>
<gene>
    <name evidence="2" type="ORF">LCGC14_1918020</name>
</gene>
<dbReference type="AlphaFoldDB" id="A0A0F9IPF0"/>
<comment type="caution">
    <text evidence="2">The sequence shown here is derived from an EMBL/GenBank/DDBJ whole genome shotgun (WGS) entry which is preliminary data.</text>
</comment>
<sequence length="616" mass="69713">MHIENPKHILDIVDIDNMVPELEGDVLDTIGDDVVANYKVDKTSMEDWLERNDLAMKLIDMKPEKVTDPWPGAAGTKLPLVLNAAMKASAEEFAEIMRGKEIVKAEILGKVTDEKVARSQRVRKRLNHQFYHELDDWKEDHDKLILSKNIIGTVHKKIFYADGKIQVVLRRSGVVINDSVEKIQDAPRITDEIDKLWWQVQEKVNAEEWEEIDLTSVDDTTFAESDKENRFLEQVVRLDLDGDDYPEPYIVTVHEQTKQVVRIQPNFTPESIEFSEKIDVIEFQSLEDSEKTKIKAKLDVVRIDAKKSRLRYVKYSMVPSWEGGYWDYGYGILLGPLNENCNELINILLNTGHLAAKGGGFINSGIKMGGGELRFKKNEWKKVQSPGMDLSRNIVPLPVPEPSQTLFQTLGLLMDVLRELSSVTEVMSGEQPKANMPAASIDMLIEQGKKMFNAVYIRHYTSLGKEQNAVFDLNFLYQDPEQYAELLDLEIDPDQILPLIQADFTREGIDVLPTANSEFSSKMQRMAQARALGDISERHPGLINESMITRMEVEAIVDDSDVAAQLVPDQPNMTPAQVQQQMAQAKEEMMNQLDVQEKQATAKTAEAQAQTANIGG</sequence>
<keyword evidence="1" id="KW-0175">Coiled coil</keyword>
<dbReference type="EMBL" id="LAZR01020380">
    <property type="protein sequence ID" value="KKL89107.1"/>
    <property type="molecule type" value="Genomic_DNA"/>
</dbReference>